<evidence type="ECO:0000313" key="4">
    <source>
        <dbReference type="EMBL" id="VWO96414.1"/>
    </source>
</evidence>
<proteinExistence type="predicted"/>
<dbReference type="PROSITE" id="PS50294">
    <property type="entry name" value="WD_REPEATS_REGION"/>
    <property type="match status" value="1"/>
</dbReference>
<dbReference type="SMART" id="SM00320">
    <property type="entry name" value="WD40"/>
    <property type="match status" value="3"/>
</dbReference>
<dbReference type="Gene3D" id="2.130.10.10">
    <property type="entry name" value="YVTN repeat-like/Quinoprotein amine dehydrogenase"/>
    <property type="match status" value="1"/>
</dbReference>
<evidence type="ECO:0000256" key="3">
    <source>
        <dbReference type="PROSITE-ProRule" id="PRU00221"/>
    </source>
</evidence>
<organism evidence="4">
    <name type="scientific">Ganoderma boninense</name>
    <dbReference type="NCBI Taxonomy" id="34458"/>
    <lineage>
        <taxon>Eukaryota</taxon>
        <taxon>Fungi</taxon>
        <taxon>Dikarya</taxon>
        <taxon>Basidiomycota</taxon>
        <taxon>Agaricomycotina</taxon>
        <taxon>Agaricomycetes</taxon>
        <taxon>Polyporales</taxon>
        <taxon>Polyporaceae</taxon>
        <taxon>Ganoderma</taxon>
    </lineage>
</organism>
<gene>
    <name evidence="4" type="primary">C4YFX2</name>
</gene>
<dbReference type="PANTHER" id="PTHR19848">
    <property type="entry name" value="WD40 REPEAT PROTEIN"/>
    <property type="match status" value="1"/>
</dbReference>
<sequence>MRPPMRYQKAATVSEAPRHTGGVAAVAFSPNGKFIASAGLDCKLCIWKASDGNVVHIFVGASAVLSLAWVSQDLLLCGMRDGSIAALAMTQLHAASFPRGHNFPVEHLATDQGRLASGSHEELAVWERGSYGQWKHKLDLPHPPRNSNNGNREVLVTSIHWTKSKARASRLLVTYMYHGYVIYDTQEWRLLMTNTLNGFT</sequence>
<accession>A0A5K1JVV7</accession>
<dbReference type="InterPro" id="IPR001680">
    <property type="entry name" value="WD40_rpt"/>
</dbReference>
<keyword evidence="1 3" id="KW-0853">WD repeat</keyword>
<dbReference type="PROSITE" id="PS50082">
    <property type="entry name" value="WD_REPEATS_2"/>
    <property type="match status" value="1"/>
</dbReference>
<dbReference type="Pfam" id="PF00400">
    <property type="entry name" value="WD40"/>
    <property type="match status" value="1"/>
</dbReference>
<protein>
    <submittedName>
        <fullName evidence="4">Transcriptional repressor TUP1</fullName>
    </submittedName>
</protein>
<dbReference type="EMBL" id="LR725616">
    <property type="protein sequence ID" value="VWO96414.1"/>
    <property type="molecule type" value="Genomic_DNA"/>
</dbReference>
<dbReference type="PANTHER" id="PTHR19848:SF8">
    <property type="entry name" value="F-BOX AND WD REPEAT DOMAIN CONTAINING 7"/>
    <property type="match status" value="1"/>
</dbReference>
<dbReference type="InterPro" id="IPR036322">
    <property type="entry name" value="WD40_repeat_dom_sf"/>
</dbReference>
<feature type="repeat" description="WD" evidence="3">
    <location>
        <begin position="16"/>
        <end position="57"/>
    </location>
</feature>
<evidence type="ECO:0000256" key="2">
    <source>
        <dbReference type="ARBA" id="ARBA00022737"/>
    </source>
</evidence>
<dbReference type="SUPFAM" id="SSF50978">
    <property type="entry name" value="WD40 repeat-like"/>
    <property type="match status" value="1"/>
</dbReference>
<reference evidence="4" key="1">
    <citation type="submission" date="2019-10" db="EMBL/GenBank/DDBJ databases">
        <authorList>
            <person name="Nor Muhammad N."/>
        </authorList>
    </citation>
    <scope>NUCLEOTIDE SEQUENCE</scope>
</reference>
<evidence type="ECO:0000256" key="1">
    <source>
        <dbReference type="ARBA" id="ARBA00022574"/>
    </source>
</evidence>
<name>A0A5K1JVV7_9APHY</name>
<dbReference type="AlphaFoldDB" id="A0A5K1JVV7"/>
<dbReference type="InterPro" id="IPR015943">
    <property type="entry name" value="WD40/YVTN_repeat-like_dom_sf"/>
</dbReference>
<keyword evidence="2" id="KW-0677">Repeat</keyword>